<proteinExistence type="predicted"/>
<sequence>MELYDLIIKIIDVNLIQCLIPIILTLFLVKVFFKNRFETKKALNLIRWLIIIYTFITWTISLVTIIINPEEATFINRAVGPYAIIYWIMFIAALILPFTLMIKKMAIKFWYVMFIAFCMKVGIYFERFIIITTSYHRDYLTENGNIEFIYPFLLGISILFVQGVIIAILILGIFQILKRKTIHNTG</sequence>
<feature type="transmembrane region" description="Helical" evidence="1">
    <location>
        <begin position="79"/>
        <end position="102"/>
    </location>
</feature>
<organism evidence="2 3">
    <name type="scientific">Aquimarina litoralis</name>
    <dbReference type="NCBI Taxonomy" id="584605"/>
    <lineage>
        <taxon>Bacteria</taxon>
        <taxon>Pseudomonadati</taxon>
        <taxon>Bacteroidota</taxon>
        <taxon>Flavobacteriia</taxon>
        <taxon>Flavobacteriales</taxon>
        <taxon>Flavobacteriaceae</taxon>
        <taxon>Aquimarina</taxon>
    </lineage>
</organism>
<gene>
    <name evidence="2" type="ORF">GCM10009430_37550</name>
</gene>
<dbReference type="Proteomes" id="UP001501758">
    <property type="component" value="Unassembled WGS sequence"/>
</dbReference>
<keyword evidence="3" id="KW-1185">Reference proteome</keyword>
<evidence type="ECO:0000313" key="2">
    <source>
        <dbReference type="EMBL" id="GAA0728418.1"/>
    </source>
</evidence>
<comment type="caution">
    <text evidence="2">The sequence shown here is derived from an EMBL/GenBank/DDBJ whole genome shotgun (WGS) entry which is preliminary data.</text>
</comment>
<evidence type="ECO:0000256" key="1">
    <source>
        <dbReference type="SAM" id="Phobius"/>
    </source>
</evidence>
<name>A0ABP3UAE7_9FLAO</name>
<feature type="transmembrane region" description="Helical" evidence="1">
    <location>
        <begin position="149"/>
        <end position="174"/>
    </location>
</feature>
<feature type="transmembrane region" description="Helical" evidence="1">
    <location>
        <begin position="45"/>
        <end position="67"/>
    </location>
</feature>
<keyword evidence="1" id="KW-0812">Transmembrane</keyword>
<dbReference type="EMBL" id="BAAAGE010000003">
    <property type="protein sequence ID" value="GAA0728418.1"/>
    <property type="molecule type" value="Genomic_DNA"/>
</dbReference>
<keyword evidence="1" id="KW-0472">Membrane</keyword>
<evidence type="ECO:0000313" key="3">
    <source>
        <dbReference type="Proteomes" id="UP001501758"/>
    </source>
</evidence>
<protein>
    <submittedName>
        <fullName evidence="2">Uncharacterized protein</fullName>
    </submittedName>
</protein>
<reference evidence="3" key="1">
    <citation type="journal article" date="2019" name="Int. J. Syst. Evol. Microbiol.">
        <title>The Global Catalogue of Microorganisms (GCM) 10K type strain sequencing project: providing services to taxonomists for standard genome sequencing and annotation.</title>
        <authorList>
            <consortium name="The Broad Institute Genomics Platform"/>
            <consortium name="The Broad Institute Genome Sequencing Center for Infectious Disease"/>
            <person name="Wu L."/>
            <person name="Ma J."/>
        </authorList>
    </citation>
    <scope>NUCLEOTIDE SEQUENCE [LARGE SCALE GENOMIC DNA]</scope>
    <source>
        <strain evidence="3">JCM 15974</strain>
    </source>
</reference>
<keyword evidence="1" id="KW-1133">Transmembrane helix</keyword>
<feature type="transmembrane region" description="Helical" evidence="1">
    <location>
        <begin position="6"/>
        <end position="33"/>
    </location>
</feature>
<accession>A0ABP3UAE7</accession>
<feature type="transmembrane region" description="Helical" evidence="1">
    <location>
        <begin position="109"/>
        <end position="129"/>
    </location>
</feature>